<gene>
    <name evidence="1" type="ORF">HDG40_004221</name>
</gene>
<reference evidence="1 2" key="1">
    <citation type="submission" date="2020-08" db="EMBL/GenBank/DDBJ databases">
        <title>Genomic Encyclopedia of Type Strains, Phase IV (KMG-V): Genome sequencing to study the core and pangenomes of soil and plant-associated prokaryotes.</title>
        <authorList>
            <person name="Whitman W."/>
        </authorList>
    </citation>
    <scope>NUCLEOTIDE SEQUENCE [LARGE SCALE GENOMIC DNA]</scope>
    <source>
        <strain evidence="1 2">JPY158</strain>
    </source>
</reference>
<dbReference type="OrthoDB" id="1354818at2"/>
<proteinExistence type="predicted"/>
<comment type="caution">
    <text evidence="1">The sequence shown here is derived from an EMBL/GenBank/DDBJ whole genome shotgun (WGS) entry which is preliminary data.</text>
</comment>
<evidence type="ECO:0000313" key="2">
    <source>
        <dbReference type="Proteomes" id="UP000592780"/>
    </source>
</evidence>
<dbReference type="RefSeq" id="WP_152854872.1">
    <property type="nucleotide sequence ID" value="NZ_JACHDD010000006.1"/>
</dbReference>
<evidence type="ECO:0000313" key="1">
    <source>
        <dbReference type="EMBL" id="MBB5426048.1"/>
    </source>
</evidence>
<dbReference type="AlphaFoldDB" id="A0A6I1Q1N9"/>
<protein>
    <submittedName>
        <fullName evidence="1">Uncharacterized protein</fullName>
    </submittedName>
</protein>
<keyword evidence="2" id="KW-1185">Reference proteome</keyword>
<accession>A0A6I1Q1N9</accession>
<name>A0A6I1Q1N9_PARAM</name>
<organism evidence="1 2">
    <name type="scientific">Paraburkholderia atlantica</name>
    <dbReference type="NCBI Taxonomy" id="2654982"/>
    <lineage>
        <taxon>Bacteria</taxon>
        <taxon>Pseudomonadati</taxon>
        <taxon>Pseudomonadota</taxon>
        <taxon>Betaproteobacteria</taxon>
        <taxon>Burkholderiales</taxon>
        <taxon>Burkholderiaceae</taxon>
        <taxon>Paraburkholderia</taxon>
    </lineage>
</organism>
<dbReference type="PROSITE" id="PS51257">
    <property type="entry name" value="PROKAR_LIPOPROTEIN"/>
    <property type="match status" value="1"/>
</dbReference>
<dbReference type="Proteomes" id="UP000592780">
    <property type="component" value="Unassembled WGS sequence"/>
</dbReference>
<sequence length="184" mass="20589">MKTKKSLLVRCGAFLILWATACPAFSQTETARSVRPATQVEVEGAWQLVGFPPALEPKLLGANPWPSECQWFAYKKDGVFKSLSRITAPCPPLTAAILSSNPLASPANLPDISWKFETVQASGEGYIVISRSDKKSYHEIWQADIVQRDFQNGDVDFLQGDLILSLVDPQTNRALWYRHLRRIN</sequence>
<dbReference type="EMBL" id="JACHDD010000006">
    <property type="protein sequence ID" value="MBB5426048.1"/>
    <property type="molecule type" value="Genomic_DNA"/>
</dbReference>